<name>A0A9N8E7X0_9STRA</name>
<accession>A0A9N8E7X0</accession>
<proteinExistence type="predicted"/>
<feature type="compositionally biased region" description="Polar residues" evidence="2">
    <location>
        <begin position="38"/>
        <end position="52"/>
    </location>
</feature>
<reference evidence="3" key="1">
    <citation type="submission" date="2020-06" db="EMBL/GenBank/DDBJ databases">
        <authorList>
            <consortium name="Plant Systems Biology data submission"/>
        </authorList>
    </citation>
    <scope>NUCLEOTIDE SEQUENCE</scope>
    <source>
        <strain evidence="3">D6</strain>
    </source>
</reference>
<dbReference type="AlphaFoldDB" id="A0A9N8E7X0"/>
<feature type="compositionally biased region" description="Low complexity" evidence="2">
    <location>
        <begin position="13"/>
        <end position="26"/>
    </location>
</feature>
<keyword evidence="4" id="KW-1185">Reference proteome</keyword>
<dbReference type="Proteomes" id="UP001153069">
    <property type="component" value="Unassembled WGS sequence"/>
</dbReference>
<protein>
    <submittedName>
        <fullName evidence="3">Uncharacterized protein</fullName>
    </submittedName>
</protein>
<organism evidence="3 4">
    <name type="scientific">Seminavis robusta</name>
    <dbReference type="NCBI Taxonomy" id="568900"/>
    <lineage>
        <taxon>Eukaryota</taxon>
        <taxon>Sar</taxon>
        <taxon>Stramenopiles</taxon>
        <taxon>Ochrophyta</taxon>
        <taxon>Bacillariophyta</taxon>
        <taxon>Bacillariophyceae</taxon>
        <taxon>Bacillariophycidae</taxon>
        <taxon>Naviculales</taxon>
        <taxon>Naviculaceae</taxon>
        <taxon>Seminavis</taxon>
    </lineage>
</organism>
<sequence>MFPSGIPPNGNQPSADAAPSSAAMPSNQGPPFSGTAAMHSNQGTRDPTTPNGKRTRTVPGSAPPKVSFKKHRVDPLPAAKWENCTILNRFGKLVVDEPPKELRLVGFMQSARSAMTTAMTSFGPLITLPANKLEANENELHEEFQQCNRDCIVIEEDIADTLQRKEAIVLRCDALNAEMMETSNRLSEANNERAEVEEELADLQQLKEKNRGRSLLVSGCLEVIKIRNSHPLSFASSKQAQTYVGVHCWGDIKKKTKCQLQNALRALLNTHFHQSNTYKALWEGCPPNLVKDLGKSRANQASAPVIHTGSAATDVLQRRLAYTLSIPLPEEAFEVIDDGSDPSFRVAPDRLDTILEESTGAAASSLASASKDEFLAEMKRRGFNV</sequence>
<evidence type="ECO:0000313" key="4">
    <source>
        <dbReference type="Proteomes" id="UP001153069"/>
    </source>
</evidence>
<evidence type="ECO:0000256" key="1">
    <source>
        <dbReference type="SAM" id="Coils"/>
    </source>
</evidence>
<feature type="coiled-coil region" evidence="1">
    <location>
        <begin position="130"/>
        <end position="213"/>
    </location>
</feature>
<evidence type="ECO:0000256" key="2">
    <source>
        <dbReference type="SAM" id="MobiDB-lite"/>
    </source>
</evidence>
<feature type="region of interest" description="Disordered" evidence="2">
    <location>
        <begin position="1"/>
        <end position="70"/>
    </location>
</feature>
<keyword evidence="1" id="KW-0175">Coiled coil</keyword>
<dbReference type="EMBL" id="CAICTM010000764">
    <property type="protein sequence ID" value="CAB9516182.1"/>
    <property type="molecule type" value="Genomic_DNA"/>
</dbReference>
<evidence type="ECO:0000313" key="3">
    <source>
        <dbReference type="EMBL" id="CAB9516182.1"/>
    </source>
</evidence>
<comment type="caution">
    <text evidence="3">The sequence shown here is derived from an EMBL/GenBank/DDBJ whole genome shotgun (WGS) entry which is preliminary data.</text>
</comment>
<gene>
    <name evidence="3" type="ORF">SEMRO_765_G199270.1</name>
</gene>